<accession>A0A031FR41</accession>
<reference evidence="2 3" key="1">
    <citation type="submission" date="2014-03" db="EMBL/GenBank/DDBJ databases">
        <title>Draft Genome Sequences of 13 Willow Endophytes.</title>
        <authorList>
            <person name="Gan H.Y."/>
            <person name="Gan H.M."/>
            <person name="Savka M.A."/>
            <person name="Hudson A.O."/>
        </authorList>
    </citation>
    <scope>NUCLEOTIDE SEQUENCE [LARGE SCALE GENOMIC DNA]</scope>
    <source>
        <strain evidence="2 3">RIT293</strain>
    </source>
</reference>
<sequence>MTAVQAGQLCAAEQTNGQGAGDKQVGQPKVYERTVSPRWYVTILAENEFGQYYQECILGGSVENPEWSLTQGTPKDEMTPAYIEKQRTQNEEFDDDH</sequence>
<dbReference type="PATRIC" id="fig|273677.3.peg.1936"/>
<feature type="compositionally biased region" description="Basic and acidic residues" evidence="1">
    <location>
        <begin position="74"/>
        <end position="90"/>
    </location>
</feature>
<evidence type="ECO:0000313" key="2">
    <source>
        <dbReference type="EMBL" id="EZP26752.1"/>
    </source>
</evidence>
<keyword evidence="3" id="KW-1185">Reference proteome</keyword>
<proteinExistence type="predicted"/>
<protein>
    <submittedName>
        <fullName evidence="2">Uncharacterized protein</fullName>
    </submittedName>
</protein>
<name>A0A031FR41_9MICO</name>
<dbReference type="Proteomes" id="UP000024001">
    <property type="component" value="Unassembled WGS sequence"/>
</dbReference>
<dbReference type="AlphaFoldDB" id="A0A031FR41"/>
<comment type="caution">
    <text evidence="2">The sequence shown here is derived from an EMBL/GenBank/DDBJ whole genome shotgun (WGS) entry which is preliminary data.</text>
</comment>
<gene>
    <name evidence="2" type="ORF">BW34_01952</name>
</gene>
<feature type="region of interest" description="Disordered" evidence="1">
    <location>
        <begin position="1"/>
        <end position="28"/>
    </location>
</feature>
<evidence type="ECO:0000313" key="3">
    <source>
        <dbReference type="Proteomes" id="UP000024001"/>
    </source>
</evidence>
<organism evidence="2 3">
    <name type="scientific">Microbacterium oleivorans</name>
    <dbReference type="NCBI Taxonomy" id="273677"/>
    <lineage>
        <taxon>Bacteria</taxon>
        <taxon>Bacillati</taxon>
        <taxon>Actinomycetota</taxon>
        <taxon>Actinomycetes</taxon>
        <taxon>Micrococcales</taxon>
        <taxon>Microbacteriaceae</taxon>
        <taxon>Microbacterium</taxon>
    </lineage>
</organism>
<evidence type="ECO:0000256" key="1">
    <source>
        <dbReference type="SAM" id="MobiDB-lite"/>
    </source>
</evidence>
<dbReference type="EMBL" id="JFYO01000006">
    <property type="protein sequence ID" value="EZP26752.1"/>
    <property type="molecule type" value="Genomic_DNA"/>
</dbReference>
<feature type="region of interest" description="Disordered" evidence="1">
    <location>
        <begin position="67"/>
        <end position="97"/>
    </location>
</feature>